<dbReference type="PANTHER" id="PTHR24321">
    <property type="entry name" value="DEHYDROGENASES, SHORT CHAIN"/>
    <property type="match status" value="1"/>
</dbReference>
<dbReference type="NCBIfam" id="NF006619">
    <property type="entry name" value="PRK09186.1"/>
    <property type="match status" value="1"/>
</dbReference>
<evidence type="ECO:0000313" key="3">
    <source>
        <dbReference type="EMBL" id="SUX27283.1"/>
    </source>
</evidence>
<dbReference type="Gene3D" id="3.40.50.720">
    <property type="entry name" value="NAD(P)-binding Rossmann-like Domain"/>
    <property type="match status" value="1"/>
</dbReference>
<keyword evidence="3" id="KW-0966">Cell projection</keyword>
<sequence>MLRDKVIFIAGACGRIGSALASELLRQNAKVILADINEANLEKLSLNLRGEFLSLELDITKKESLEEAINKAKERFGKIDGFVNASYPFGKDWGKVEYYEASYEQICESLNLHLGGFILAANAFVKFFKKQGYGNIVNLSSIMGVYAPKFENYAGTSMQSSLEYSVIKAGINHMGAWMAKELFNTNIRVNTLASGGILDNQPESFLKAYRKCCASKGMLEASDVCGSIAFLLSDGAKFITGQTIVVADGWGL</sequence>
<name>A0A381EK35_CAMUP</name>
<keyword evidence="2 3" id="KW-0560">Oxidoreductase</keyword>
<dbReference type="EMBL" id="UFUZ01000001">
    <property type="protein sequence ID" value="SUX27283.1"/>
    <property type="molecule type" value="Genomic_DNA"/>
</dbReference>
<comment type="similarity">
    <text evidence="1">Belongs to the short-chain dehydrogenases/reductases (SDR) family.</text>
</comment>
<protein>
    <submittedName>
        <fullName evidence="3">Flagellin modification protein A</fullName>
        <ecNumber evidence="3">1.1.1.-</ecNumber>
    </submittedName>
</protein>
<dbReference type="Pfam" id="PF13561">
    <property type="entry name" value="adh_short_C2"/>
    <property type="match status" value="1"/>
</dbReference>
<proteinExistence type="inferred from homology"/>
<reference evidence="3 4" key="1">
    <citation type="submission" date="2018-06" db="EMBL/GenBank/DDBJ databases">
        <authorList>
            <consortium name="Pathogen Informatics"/>
            <person name="Doyle S."/>
        </authorList>
    </citation>
    <scope>NUCLEOTIDE SEQUENCE [LARGE SCALE GENOMIC DNA]</scope>
    <source>
        <strain evidence="3 4">NCTC12264</strain>
    </source>
</reference>
<dbReference type="GO" id="GO:0016491">
    <property type="term" value="F:oxidoreductase activity"/>
    <property type="evidence" value="ECO:0007669"/>
    <property type="project" value="UniProtKB-KW"/>
</dbReference>
<evidence type="ECO:0000256" key="1">
    <source>
        <dbReference type="ARBA" id="ARBA00006484"/>
    </source>
</evidence>
<evidence type="ECO:0000256" key="2">
    <source>
        <dbReference type="ARBA" id="ARBA00023002"/>
    </source>
</evidence>
<dbReference type="AlphaFoldDB" id="A0A381EK35"/>
<evidence type="ECO:0000313" key="4">
    <source>
        <dbReference type="Proteomes" id="UP000254161"/>
    </source>
</evidence>
<keyword evidence="3" id="KW-0969">Cilium</keyword>
<gene>
    <name evidence="3" type="primary">ptmA</name>
    <name evidence="3" type="ORF">NCTC12264_01527</name>
</gene>
<dbReference type="RefSeq" id="WP_115630738.1">
    <property type="nucleotide sequence ID" value="NZ_JANKIR010000008.1"/>
</dbReference>
<keyword evidence="3" id="KW-0282">Flagellum</keyword>
<dbReference type="EC" id="1.1.1.-" evidence="3"/>
<dbReference type="SUPFAM" id="SSF51735">
    <property type="entry name" value="NAD(P)-binding Rossmann-fold domains"/>
    <property type="match status" value="1"/>
</dbReference>
<dbReference type="Proteomes" id="UP000254161">
    <property type="component" value="Unassembled WGS sequence"/>
</dbReference>
<accession>A0A381EK35</accession>
<dbReference type="InterPro" id="IPR036291">
    <property type="entry name" value="NAD(P)-bd_dom_sf"/>
</dbReference>
<organism evidence="3 4">
    <name type="scientific">Campylobacter upsaliensis</name>
    <dbReference type="NCBI Taxonomy" id="28080"/>
    <lineage>
        <taxon>Bacteria</taxon>
        <taxon>Pseudomonadati</taxon>
        <taxon>Campylobacterota</taxon>
        <taxon>Epsilonproteobacteria</taxon>
        <taxon>Campylobacterales</taxon>
        <taxon>Campylobacteraceae</taxon>
        <taxon>Campylobacter</taxon>
    </lineage>
</organism>
<dbReference type="PRINTS" id="PR00081">
    <property type="entry name" value="GDHRDH"/>
</dbReference>
<dbReference type="PANTHER" id="PTHR24321:SF8">
    <property type="entry name" value="ESTRADIOL 17-BETA-DEHYDROGENASE 8-RELATED"/>
    <property type="match status" value="1"/>
</dbReference>
<dbReference type="InterPro" id="IPR002347">
    <property type="entry name" value="SDR_fam"/>
</dbReference>